<keyword evidence="7" id="KW-0723">Serine/threonine-protein kinase</keyword>
<evidence type="ECO:0000256" key="3">
    <source>
        <dbReference type="ARBA" id="ARBA00022777"/>
    </source>
</evidence>
<dbReference type="PROSITE" id="PS00108">
    <property type="entry name" value="PROTEIN_KINASE_ST"/>
    <property type="match status" value="1"/>
</dbReference>
<dbReference type="PANTHER" id="PTHR43289">
    <property type="entry name" value="MITOGEN-ACTIVATED PROTEIN KINASE KINASE KINASE 20-RELATED"/>
    <property type="match status" value="1"/>
</dbReference>
<organism evidence="7 8">
    <name type="scientific">Pseudomonas weihenstephanensis</name>
    <dbReference type="NCBI Taxonomy" id="1608994"/>
    <lineage>
        <taxon>Bacteria</taxon>
        <taxon>Pseudomonadati</taxon>
        <taxon>Pseudomonadota</taxon>
        <taxon>Gammaproteobacteria</taxon>
        <taxon>Pseudomonadales</taxon>
        <taxon>Pseudomonadaceae</taxon>
        <taxon>Pseudomonas</taxon>
    </lineage>
</organism>
<reference evidence="7 8" key="1">
    <citation type="submission" date="2020-01" db="EMBL/GenBank/DDBJ databases">
        <title>Comparative genomics of meat spoilage bacteria.</title>
        <authorList>
            <person name="Hilgarth M."/>
            <person name="Vogel R.F."/>
        </authorList>
    </citation>
    <scope>NUCLEOTIDE SEQUENCE [LARGE SCALE GENOMIC DNA]</scope>
    <source>
        <strain evidence="7 8">TMW2.2077</strain>
    </source>
</reference>
<keyword evidence="2 5" id="KW-0547">Nucleotide-binding</keyword>
<evidence type="ECO:0000313" key="8">
    <source>
        <dbReference type="Proteomes" id="UP000809529"/>
    </source>
</evidence>
<dbReference type="InterPro" id="IPR011009">
    <property type="entry name" value="Kinase-like_dom_sf"/>
</dbReference>
<keyword evidence="8" id="KW-1185">Reference proteome</keyword>
<dbReference type="Proteomes" id="UP000809529">
    <property type="component" value="Unassembled WGS sequence"/>
</dbReference>
<dbReference type="PROSITE" id="PS00107">
    <property type="entry name" value="PROTEIN_KINASE_ATP"/>
    <property type="match status" value="1"/>
</dbReference>
<dbReference type="Gene3D" id="1.10.510.10">
    <property type="entry name" value="Transferase(Phosphotransferase) domain 1"/>
    <property type="match status" value="1"/>
</dbReference>
<dbReference type="Pfam" id="PF00069">
    <property type="entry name" value="Pkinase"/>
    <property type="match status" value="1"/>
</dbReference>
<dbReference type="CDD" id="cd14014">
    <property type="entry name" value="STKc_PknB_like"/>
    <property type="match status" value="1"/>
</dbReference>
<dbReference type="Gene3D" id="3.30.200.20">
    <property type="entry name" value="Phosphorylase Kinase, domain 1"/>
    <property type="match status" value="1"/>
</dbReference>
<dbReference type="InterPro" id="IPR017441">
    <property type="entry name" value="Protein_kinase_ATP_BS"/>
</dbReference>
<dbReference type="SUPFAM" id="SSF56112">
    <property type="entry name" value="Protein kinase-like (PK-like)"/>
    <property type="match status" value="1"/>
</dbReference>
<dbReference type="InterPro" id="IPR008271">
    <property type="entry name" value="Ser/Thr_kinase_AS"/>
</dbReference>
<dbReference type="PROSITE" id="PS50011">
    <property type="entry name" value="PROTEIN_KINASE_DOM"/>
    <property type="match status" value="1"/>
</dbReference>
<comment type="caution">
    <text evidence="7">The sequence shown here is derived from an EMBL/GenBank/DDBJ whole genome shotgun (WGS) entry which is preliminary data.</text>
</comment>
<evidence type="ECO:0000256" key="5">
    <source>
        <dbReference type="PROSITE-ProRule" id="PRU10141"/>
    </source>
</evidence>
<accession>A0ABS1ZDX9</accession>
<feature type="domain" description="Protein kinase" evidence="6">
    <location>
        <begin position="20"/>
        <end position="292"/>
    </location>
</feature>
<evidence type="ECO:0000313" key="7">
    <source>
        <dbReference type="EMBL" id="MBM1194256.1"/>
    </source>
</evidence>
<evidence type="ECO:0000256" key="4">
    <source>
        <dbReference type="ARBA" id="ARBA00022840"/>
    </source>
</evidence>
<protein>
    <submittedName>
        <fullName evidence="7">Serine/threonine protein kinase</fullName>
    </submittedName>
</protein>
<dbReference type="SMART" id="SM00220">
    <property type="entry name" value="S_TKc"/>
    <property type="match status" value="1"/>
</dbReference>
<sequence>MSQRDMACSNQVPRVLSGRYRIERLLGAGGMGVVYRARDLLQEQLGDSQSDVALKLLGENIALAPDGCALLFNEYALVRQLCHPNVLRMHNFDIDTEHHCAFIVMEHLPGPTLDRLLCERPLGLSLSELREIALPLLDALAHAHQRGVLHGDIKPGNVMLSETGVRLFDFGLGQSEAGVLKGLAPLSRTHFGAWTPGYAAPELLAGAPLTRSADVYGAGCLLYELATGKCPLIAPCPGALKHLPRATGPEKPRQLPPVFWRALQKALALDPAARSISIEPLREALSETKKWWHFMK</sequence>
<dbReference type="GO" id="GO:0004674">
    <property type="term" value="F:protein serine/threonine kinase activity"/>
    <property type="evidence" value="ECO:0007669"/>
    <property type="project" value="UniProtKB-KW"/>
</dbReference>
<evidence type="ECO:0000256" key="2">
    <source>
        <dbReference type="ARBA" id="ARBA00022741"/>
    </source>
</evidence>
<dbReference type="InterPro" id="IPR000719">
    <property type="entry name" value="Prot_kinase_dom"/>
</dbReference>
<dbReference type="PANTHER" id="PTHR43289:SF6">
    <property type="entry name" value="SERINE_THREONINE-PROTEIN KINASE NEKL-3"/>
    <property type="match status" value="1"/>
</dbReference>
<evidence type="ECO:0000256" key="1">
    <source>
        <dbReference type="ARBA" id="ARBA00022679"/>
    </source>
</evidence>
<name>A0ABS1ZDX9_9PSED</name>
<keyword evidence="4 5" id="KW-0067">ATP-binding</keyword>
<keyword evidence="3 7" id="KW-0418">Kinase</keyword>
<keyword evidence="1" id="KW-0808">Transferase</keyword>
<feature type="binding site" evidence="5">
    <location>
        <position position="55"/>
    </location>
    <ligand>
        <name>ATP</name>
        <dbReference type="ChEBI" id="CHEBI:30616"/>
    </ligand>
</feature>
<gene>
    <name evidence="7" type="ORF">GYN02_03565</name>
</gene>
<dbReference type="EMBL" id="JAAEBW010000002">
    <property type="protein sequence ID" value="MBM1194256.1"/>
    <property type="molecule type" value="Genomic_DNA"/>
</dbReference>
<evidence type="ECO:0000259" key="6">
    <source>
        <dbReference type="PROSITE" id="PS50011"/>
    </source>
</evidence>
<proteinExistence type="predicted"/>